<dbReference type="GO" id="GO:0000281">
    <property type="term" value="P:mitotic cytokinesis"/>
    <property type="evidence" value="ECO:0007669"/>
    <property type="project" value="UniProtKB-ARBA"/>
</dbReference>
<comment type="similarity">
    <text evidence="6">Belongs to the TRAFAC class TrmE-Era-EngA-EngB-Septin-like GTPase superfamily. Septin GTPase family.</text>
</comment>
<name>A0A1C7N0G9_9FUNG</name>
<accession>A0A1C7N0G9</accession>
<keyword evidence="5" id="KW-0131">Cell cycle</keyword>
<dbReference type="Gene3D" id="3.40.50.300">
    <property type="entry name" value="P-loop containing nucleotide triphosphate hydrolases"/>
    <property type="match status" value="1"/>
</dbReference>
<feature type="chain" id="PRO_5008889396" evidence="8">
    <location>
        <begin position="20"/>
        <end position="401"/>
    </location>
</feature>
<evidence type="ECO:0000256" key="6">
    <source>
        <dbReference type="RuleBase" id="RU004560"/>
    </source>
</evidence>
<dbReference type="GO" id="GO:0031105">
    <property type="term" value="C:septin complex"/>
    <property type="evidence" value="ECO:0007669"/>
    <property type="project" value="UniProtKB-ARBA"/>
</dbReference>
<dbReference type="SUPFAM" id="SSF52540">
    <property type="entry name" value="P-loop containing nucleoside triphosphate hydrolases"/>
    <property type="match status" value="1"/>
</dbReference>
<dbReference type="FunCoup" id="A0A1C7N0G9">
    <property type="interactions" value="27"/>
</dbReference>
<evidence type="ECO:0000313" key="10">
    <source>
        <dbReference type="EMBL" id="OBZ82498.1"/>
    </source>
</evidence>
<dbReference type="GO" id="GO:0005525">
    <property type="term" value="F:GTP binding"/>
    <property type="evidence" value="ECO:0007669"/>
    <property type="project" value="UniProtKB-KW"/>
</dbReference>
<dbReference type="PANTHER" id="PTHR18884">
    <property type="entry name" value="SEPTIN"/>
    <property type="match status" value="1"/>
</dbReference>
<evidence type="ECO:0000256" key="4">
    <source>
        <dbReference type="ARBA" id="ARBA00023134"/>
    </source>
</evidence>
<keyword evidence="2 6" id="KW-0547">Nucleotide-binding</keyword>
<dbReference type="STRING" id="101091.A0A1C7N0G9"/>
<feature type="domain" description="Septin-type G" evidence="9">
    <location>
        <begin position="42"/>
        <end position="315"/>
    </location>
</feature>
<evidence type="ECO:0000256" key="3">
    <source>
        <dbReference type="ARBA" id="ARBA00023054"/>
    </source>
</evidence>
<evidence type="ECO:0000256" key="7">
    <source>
        <dbReference type="SAM" id="Coils"/>
    </source>
</evidence>
<dbReference type="Pfam" id="PF00735">
    <property type="entry name" value="Septin"/>
    <property type="match status" value="1"/>
</dbReference>
<gene>
    <name evidence="10" type="primary">spn4_3</name>
    <name evidence="10" type="ORF">A0J61_09448</name>
</gene>
<keyword evidence="3 7" id="KW-0175">Coiled coil</keyword>
<dbReference type="PROSITE" id="PS51719">
    <property type="entry name" value="G_SEPTIN"/>
    <property type="match status" value="1"/>
</dbReference>
<evidence type="ECO:0000256" key="2">
    <source>
        <dbReference type="ARBA" id="ARBA00022741"/>
    </source>
</evidence>
<dbReference type="GO" id="GO:0032161">
    <property type="term" value="C:cleavage apparatus septin structure"/>
    <property type="evidence" value="ECO:0007669"/>
    <property type="project" value="UniProtKB-ARBA"/>
</dbReference>
<protein>
    <submittedName>
        <fullName evidence="10">Septin spn4</fullName>
    </submittedName>
</protein>
<dbReference type="InParanoid" id="A0A1C7N0G9"/>
<dbReference type="Proteomes" id="UP000093000">
    <property type="component" value="Unassembled WGS sequence"/>
</dbReference>
<dbReference type="FunFam" id="3.40.50.300:FF:000162">
    <property type="entry name" value="septin-7 isoform X1"/>
    <property type="match status" value="1"/>
</dbReference>
<evidence type="ECO:0000256" key="5">
    <source>
        <dbReference type="ARBA" id="ARBA00023306"/>
    </source>
</evidence>
<dbReference type="InterPro" id="IPR030379">
    <property type="entry name" value="G_SEPTIN_dom"/>
</dbReference>
<proteinExistence type="inferred from homology"/>
<keyword evidence="11" id="KW-1185">Reference proteome</keyword>
<dbReference type="AlphaFoldDB" id="A0A1C7N0G9"/>
<organism evidence="10 11">
    <name type="scientific">Choanephora cucurbitarum</name>
    <dbReference type="NCBI Taxonomy" id="101091"/>
    <lineage>
        <taxon>Eukaryota</taxon>
        <taxon>Fungi</taxon>
        <taxon>Fungi incertae sedis</taxon>
        <taxon>Mucoromycota</taxon>
        <taxon>Mucoromycotina</taxon>
        <taxon>Mucoromycetes</taxon>
        <taxon>Mucorales</taxon>
        <taxon>Mucorineae</taxon>
        <taxon>Choanephoraceae</taxon>
        <taxon>Choanephoroideae</taxon>
        <taxon>Choanephora</taxon>
    </lineage>
</organism>
<evidence type="ECO:0000256" key="1">
    <source>
        <dbReference type="ARBA" id="ARBA00022618"/>
    </source>
</evidence>
<keyword evidence="4 6" id="KW-0342">GTP-binding</keyword>
<evidence type="ECO:0000313" key="11">
    <source>
        <dbReference type="Proteomes" id="UP000093000"/>
    </source>
</evidence>
<dbReference type="CDD" id="cd01850">
    <property type="entry name" value="CDC_Septin"/>
    <property type="match status" value="1"/>
</dbReference>
<feature type="coiled-coil region" evidence="7">
    <location>
        <begin position="357"/>
        <end position="391"/>
    </location>
</feature>
<dbReference type="InterPro" id="IPR016491">
    <property type="entry name" value="Septin"/>
</dbReference>
<sequence>MPFIHFFLFFFVSFIIIQTMPSPFVAGIAHLPNQAHRLKAKTGASFNLMVCGESGLGKTTFINTLFATTIKEYKSPEKRHSRQFDRTVNIEVTKAELEEKKFRLKLSVIDTPGFGDYVNNRDSWVSIVEYIDEQLESYMQQEQQPFRQGKFDMRVHACLYFIRPTGHSLKSLDIEIMKHLCSRVNLIPVIAKADTLAPNDLLRFKQNLRESIEANNIKIYRCTIESEDEETTERNQRTADASPYAIIGSTEWVTTPDGRQVRGREYMWGTAEVENRDHCDFVQLRNLLIRTHMMDLITLTEQIYYETYRQEQMTSRTFGEQKKKKEEHPKFREKEEALRKMFTDKVKNEEIRFRQWEQQLIAERDRLNKDLEAQHARIKLLETELEQAYQLNGRSSSLNKR</sequence>
<evidence type="ECO:0000259" key="9">
    <source>
        <dbReference type="PROSITE" id="PS51719"/>
    </source>
</evidence>
<reference evidence="10 11" key="1">
    <citation type="submission" date="2016-03" db="EMBL/GenBank/DDBJ databases">
        <title>Choanephora cucurbitarum.</title>
        <authorList>
            <person name="Min B."/>
            <person name="Park H."/>
            <person name="Park J.-H."/>
            <person name="Shin H.-D."/>
            <person name="Choi I.-G."/>
        </authorList>
    </citation>
    <scope>NUCLEOTIDE SEQUENCE [LARGE SCALE GENOMIC DNA]</scope>
    <source>
        <strain evidence="10 11">KUS-F28377</strain>
    </source>
</reference>
<dbReference type="OrthoDB" id="416553at2759"/>
<dbReference type="EMBL" id="LUGH01000853">
    <property type="protein sequence ID" value="OBZ82498.1"/>
    <property type="molecule type" value="Genomic_DNA"/>
</dbReference>
<evidence type="ECO:0000256" key="8">
    <source>
        <dbReference type="SAM" id="SignalP"/>
    </source>
</evidence>
<comment type="caution">
    <text evidence="10">The sequence shown here is derived from an EMBL/GenBank/DDBJ whole genome shotgun (WGS) entry which is preliminary data.</text>
</comment>
<feature type="signal peptide" evidence="8">
    <location>
        <begin position="1"/>
        <end position="19"/>
    </location>
</feature>
<dbReference type="PIRSF" id="PIRSF006698">
    <property type="entry name" value="Septin"/>
    <property type="match status" value="1"/>
</dbReference>
<keyword evidence="1" id="KW-0132">Cell division</keyword>
<dbReference type="InterPro" id="IPR027417">
    <property type="entry name" value="P-loop_NTPase"/>
</dbReference>
<keyword evidence="8" id="KW-0732">Signal</keyword>